<dbReference type="InterPro" id="IPR052516">
    <property type="entry name" value="N-heterocyclic_Hydroxylase"/>
</dbReference>
<evidence type="ECO:0000313" key="3">
    <source>
        <dbReference type="EMBL" id="ASJ70906.1"/>
    </source>
</evidence>
<evidence type="ECO:0000256" key="1">
    <source>
        <dbReference type="ARBA" id="ARBA00022729"/>
    </source>
</evidence>
<reference evidence="3 4" key="1">
    <citation type="submission" date="2016-12" db="EMBL/GenBank/DDBJ databases">
        <authorList>
            <person name="Song W.-J."/>
            <person name="Kurnit D.M."/>
        </authorList>
    </citation>
    <scope>NUCLEOTIDE SEQUENCE [LARGE SCALE GENOMIC DNA]</scope>
    <source>
        <strain evidence="3 4">IMCC3135</strain>
    </source>
</reference>
<dbReference type="PANTHER" id="PTHR47495:SF3">
    <property type="entry name" value="BLR6219 PROTEIN"/>
    <property type="match status" value="1"/>
</dbReference>
<dbReference type="InterPro" id="IPR019546">
    <property type="entry name" value="TAT_signal_bac_arc"/>
</dbReference>
<dbReference type="InterPro" id="IPR012368">
    <property type="entry name" value="OxRdtase_Mopterin-bd_su_IorB"/>
</dbReference>
<accession>A0A2Z2NHX4</accession>
<dbReference type="RefSeq" id="WP_088916401.1">
    <property type="nucleotide sequence ID" value="NZ_CP018632.1"/>
</dbReference>
<dbReference type="SUPFAM" id="SSF56003">
    <property type="entry name" value="Molybdenum cofactor-binding domain"/>
    <property type="match status" value="2"/>
</dbReference>
<dbReference type="InterPro" id="IPR000674">
    <property type="entry name" value="Ald_Oxase/Xan_DH_a/b"/>
</dbReference>
<dbReference type="InterPro" id="IPR046867">
    <property type="entry name" value="AldOxase/xan_DH_MoCoBD2"/>
</dbReference>
<keyword evidence="1" id="KW-0732">Signal</keyword>
<dbReference type="NCBIfam" id="TIGR01409">
    <property type="entry name" value="TAT_signal_seq"/>
    <property type="match status" value="1"/>
</dbReference>
<dbReference type="SMART" id="SM01008">
    <property type="entry name" value="Ald_Xan_dh_C"/>
    <property type="match status" value="1"/>
</dbReference>
<organism evidence="3 4">
    <name type="scientific">Granulosicoccus antarcticus IMCC3135</name>
    <dbReference type="NCBI Taxonomy" id="1192854"/>
    <lineage>
        <taxon>Bacteria</taxon>
        <taxon>Pseudomonadati</taxon>
        <taxon>Pseudomonadota</taxon>
        <taxon>Gammaproteobacteria</taxon>
        <taxon>Chromatiales</taxon>
        <taxon>Granulosicoccaceae</taxon>
        <taxon>Granulosicoccus</taxon>
    </lineage>
</organism>
<dbReference type="PIRSF" id="PIRSF036389">
    <property type="entry name" value="IOR_B"/>
    <property type="match status" value="1"/>
</dbReference>
<keyword evidence="3" id="KW-0560">Oxidoreductase</keyword>
<dbReference type="PROSITE" id="PS51318">
    <property type="entry name" value="TAT"/>
    <property type="match status" value="1"/>
</dbReference>
<feature type="domain" description="Aldehyde oxidase/xanthine dehydrogenase a/b hammerhead" evidence="2">
    <location>
        <begin position="248"/>
        <end position="337"/>
    </location>
</feature>
<proteinExistence type="predicted"/>
<sequence>MLKYIEEELGGSTQNSTSAVAGNILIGKVSSRRDFLKTLGISGGLVVGLQLLPAGSALAMKPYPTGAEAMPHKTVSDPLIFVAIDSDGTVTLVAHRSEMGTGTRTSLPMAIADEMEANFDHVRIVQAEGDEPKYGNQDTDGSRSLRHFIQPAREIGASVRLMLEAAAAEKWNVPLAQVRARDHAVRLLDGKGESAQESGQRLGYGELAEAAMANPVPAFSELKFKSEDQFRYIGRGEVPIYDLHDITTGKAIYGADIILEGMKFAVVARPPVVGGTVKSFDSTEAMKVAGVSHIIEIAGSLPPAKFAPLGGIAIVADSTWAAIKGREKLVIEWDSGPHGNFNTSEYEAQMRATAAKPGTVVRSQGDPEATFTNAAKVVTADYYQPHMVHAQMEPVVAVASLSEGKMEIWAPVQSPYGARQDVAKTLGMSEDDVRVNVTLLGGGFGRKSKCDYVIEAALVSKEVGVPIKLQWTREDDIRHGFNATTSVERLEAAVDENNKVVGWRHRSVSPTIFSLFAPDPGIASGVEMGMGLVDTPFDIPNMSIETGEAKAHTRIGWFRSVSNVPHAFAAQSFVAELAHSLGRDPKEMLLELIGPGRKIDPEAANMPKDLWNYGEPYSEFPNDTARLRNVIELAAEKANWGQSLSKGEGLGIAAHRSFVSYVATVVKVRIDENGNIKIPEVYTAIDCGYCINPERVHSQIEGAAVMGTTLAFYSGLHYENGAVKESNFHDYPVARVTSYPERVMTHIVDHPFSVHATGVGEPGIPPFAPALANAIFAASGKRLRDLPFGDKLA</sequence>
<dbReference type="InterPro" id="IPR037165">
    <property type="entry name" value="AldOxase/xan_DH_Mopterin-bd_sf"/>
</dbReference>
<protein>
    <submittedName>
        <fullName evidence="3">Membrane-bound aldehyde dehydrogenase (Pyrroloquinoline-quinone)</fullName>
        <ecNumber evidence="3">1.2.5.2</ecNumber>
    </submittedName>
</protein>
<dbReference type="Gene3D" id="3.30.365.10">
    <property type="entry name" value="Aldehyde oxidase/xanthine dehydrogenase, molybdopterin binding domain"/>
    <property type="match status" value="4"/>
</dbReference>
<dbReference type="GO" id="GO:0047113">
    <property type="term" value="F:aldehyde dehydrogenase (quinone) activity"/>
    <property type="evidence" value="ECO:0007669"/>
    <property type="project" value="UniProtKB-EC"/>
</dbReference>
<dbReference type="PANTHER" id="PTHR47495">
    <property type="entry name" value="ALDEHYDE DEHYDROGENASE"/>
    <property type="match status" value="1"/>
</dbReference>
<dbReference type="Pfam" id="PF20256">
    <property type="entry name" value="MoCoBD_2"/>
    <property type="match status" value="2"/>
</dbReference>
<gene>
    <name evidence="3" type="ORF">IMCC3135_03965</name>
</gene>
<dbReference type="Pfam" id="PF02738">
    <property type="entry name" value="MoCoBD_1"/>
    <property type="match status" value="1"/>
</dbReference>
<dbReference type="EMBL" id="CP018632">
    <property type="protein sequence ID" value="ASJ70906.1"/>
    <property type="molecule type" value="Genomic_DNA"/>
</dbReference>
<dbReference type="InterPro" id="IPR006311">
    <property type="entry name" value="TAT_signal"/>
</dbReference>
<dbReference type="OrthoDB" id="9767994at2"/>
<dbReference type="KEGG" id="gai:IMCC3135_03965"/>
<name>A0A2Z2NHX4_9GAMM</name>
<dbReference type="AlphaFoldDB" id="A0A2Z2NHX4"/>
<keyword evidence="4" id="KW-1185">Reference proteome</keyword>
<evidence type="ECO:0000259" key="2">
    <source>
        <dbReference type="SMART" id="SM01008"/>
    </source>
</evidence>
<dbReference type="InterPro" id="IPR008274">
    <property type="entry name" value="AldOxase/xan_DH_MoCoBD1"/>
</dbReference>
<dbReference type="Proteomes" id="UP000250079">
    <property type="component" value="Chromosome"/>
</dbReference>
<dbReference type="EC" id="1.2.5.2" evidence="3"/>
<evidence type="ECO:0000313" key="4">
    <source>
        <dbReference type="Proteomes" id="UP000250079"/>
    </source>
</evidence>